<name>A0AAE4AMP2_9BACT</name>
<keyword evidence="1" id="KW-1133">Transmembrane helix</keyword>
<protein>
    <submittedName>
        <fullName evidence="2">Uncharacterized protein</fullName>
    </submittedName>
</protein>
<gene>
    <name evidence="2" type="ORF">J3R75_000717</name>
</gene>
<dbReference type="EMBL" id="JAUSVL010000001">
    <property type="protein sequence ID" value="MDQ0288610.1"/>
    <property type="molecule type" value="Genomic_DNA"/>
</dbReference>
<reference evidence="2" key="1">
    <citation type="submission" date="2023-07" db="EMBL/GenBank/DDBJ databases">
        <title>Genomic Encyclopedia of Type Strains, Phase IV (KMG-IV): sequencing the most valuable type-strain genomes for metagenomic binning, comparative biology and taxonomic classification.</title>
        <authorList>
            <person name="Goeker M."/>
        </authorList>
    </citation>
    <scope>NUCLEOTIDE SEQUENCE</scope>
    <source>
        <strain evidence="2">DSM 24202</strain>
    </source>
</reference>
<accession>A0AAE4AMP2</accession>
<dbReference type="AlphaFoldDB" id="A0AAE4AMP2"/>
<feature type="transmembrane region" description="Helical" evidence="1">
    <location>
        <begin position="45"/>
        <end position="63"/>
    </location>
</feature>
<comment type="caution">
    <text evidence="2">The sequence shown here is derived from an EMBL/GenBank/DDBJ whole genome shotgun (WGS) entry which is preliminary data.</text>
</comment>
<evidence type="ECO:0000313" key="3">
    <source>
        <dbReference type="Proteomes" id="UP001238163"/>
    </source>
</evidence>
<keyword evidence="3" id="KW-1185">Reference proteome</keyword>
<sequence length="222" mass="24504">MNDQQLEQLLERRKGPPDHTGDYSPDDAFIAAFHHAAQRRQRQRTAVRLAAIAACISLLLGGLCWRNRHLSAPSDASPEDLSAAAAPVGLDYLAETQRQFGAGIGALFVNNNLVLFERQEMLSRAYRIRIQILSPSSHLLATLEFIAGRNDFITLDATQITGTIFISPCNEHGAIVELALRVQGQQRQAIVIDDIFALDSRQKNAAQSNDVIIKVDFTPEMS</sequence>
<dbReference type="Proteomes" id="UP001238163">
    <property type="component" value="Unassembled WGS sequence"/>
</dbReference>
<dbReference type="RefSeq" id="WP_307259945.1">
    <property type="nucleotide sequence ID" value="NZ_JAUSVL010000001.1"/>
</dbReference>
<proteinExistence type="predicted"/>
<keyword evidence="1" id="KW-0472">Membrane</keyword>
<organism evidence="2 3">
    <name type="scientific">Oligosphaera ethanolica</name>
    <dbReference type="NCBI Taxonomy" id="760260"/>
    <lineage>
        <taxon>Bacteria</taxon>
        <taxon>Pseudomonadati</taxon>
        <taxon>Lentisphaerota</taxon>
        <taxon>Oligosphaeria</taxon>
        <taxon>Oligosphaerales</taxon>
        <taxon>Oligosphaeraceae</taxon>
        <taxon>Oligosphaera</taxon>
    </lineage>
</organism>
<evidence type="ECO:0000256" key="1">
    <source>
        <dbReference type="SAM" id="Phobius"/>
    </source>
</evidence>
<keyword evidence="1" id="KW-0812">Transmembrane</keyword>
<evidence type="ECO:0000313" key="2">
    <source>
        <dbReference type="EMBL" id="MDQ0288610.1"/>
    </source>
</evidence>